<keyword evidence="1" id="KW-0547">Nucleotide-binding</keyword>
<dbReference type="Gene3D" id="3.40.50.300">
    <property type="entry name" value="P-loop containing nucleotide triphosphate hydrolases"/>
    <property type="match status" value="1"/>
</dbReference>
<gene>
    <name evidence="4" type="primary">yxeO</name>
    <name evidence="4" type="ORF">ERS672216_01075</name>
</gene>
<dbReference type="InterPro" id="IPR027417">
    <property type="entry name" value="P-loop_NTPase"/>
</dbReference>
<dbReference type="PANTHER" id="PTHR43790">
    <property type="entry name" value="CARBOHYDRATE TRANSPORT ATP-BINDING PROTEIN MG119-RELATED"/>
    <property type="match status" value="1"/>
</dbReference>
<keyword evidence="5" id="KW-1185">Reference proteome</keyword>
<name>A0A128EFV3_9BACT</name>
<dbReference type="OrthoDB" id="5359273at2"/>
<dbReference type="PROSITE" id="PS50893">
    <property type="entry name" value="ABC_TRANSPORTER_2"/>
    <property type="match status" value="1"/>
</dbReference>
<dbReference type="GO" id="GO:0016887">
    <property type="term" value="F:ATP hydrolysis activity"/>
    <property type="evidence" value="ECO:0007669"/>
    <property type="project" value="InterPro"/>
</dbReference>
<dbReference type="Pfam" id="PF00005">
    <property type="entry name" value="ABC_tran"/>
    <property type="match status" value="1"/>
</dbReference>
<keyword evidence="4" id="KW-0378">Hydrolase</keyword>
<dbReference type="AlphaFoldDB" id="A0A128EFV3"/>
<evidence type="ECO:0000313" key="4">
    <source>
        <dbReference type="EMBL" id="CZE47809.1"/>
    </source>
</evidence>
<evidence type="ECO:0000259" key="3">
    <source>
        <dbReference type="PROSITE" id="PS50893"/>
    </source>
</evidence>
<dbReference type="PANTHER" id="PTHR43790:SF8">
    <property type="entry name" value="SUGAR ABC TRANSPORTER ATP-BINDING PROTEIN"/>
    <property type="match status" value="1"/>
</dbReference>
<proteinExistence type="predicted"/>
<dbReference type="InterPro" id="IPR003593">
    <property type="entry name" value="AAA+_ATPase"/>
</dbReference>
<dbReference type="RefSeq" id="WP_075540218.1">
    <property type="nucleotide sequence ID" value="NZ_CP053844.1"/>
</dbReference>
<reference evidence="4 5" key="1">
    <citation type="submission" date="2016-02" db="EMBL/GenBank/DDBJ databases">
        <authorList>
            <consortium name="Pathogen Informatics"/>
        </authorList>
    </citation>
    <scope>NUCLEOTIDE SEQUENCE [LARGE SCALE GENOMIC DNA]</scope>
    <source>
        <strain evidence="4 5">RC20</strain>
    </source>
</reference>
<dbReference type="InterPro" id="IPR003439">
    <property type="entry name" value="ABC_transporter-like_ATP-bd"/>
</dbReference>
<dbReference type="GO" id="GO:0005524">
    <property type="term" value="F:ATP binding"/>
    <property type="evidence" value="ECO:0007669"/>
    <property type="project" value="UniProtKB-KW"/>
</dbReference>
<evidence type="ECO:0000256" key="2">
    <source>
        <dbReference type="ARBA" id="ARBA00022840"/>
    </source>
</evidence>
<dbReference type="EC" id="3.6.3.-" evidence="4"/>
<accession>A0A128EFV3</accession>
<dbReference type="SUPFAM" id="SSF52540">
    <property type="entry name" value="P-loop containing nucleoside triphosphate hydrolases"/>
    <property type="match status" value="1"/>
</dbReference>
<dbReference type="Proteomes" id="UP000069632">
    <property type="component" value="Unassembled WGS sequence"/>
</dbReference>
<dbReference type="SMART" id="SM00382">
    <property type="entry name" value="AAA"/>
    <property type="match status" value="1"/>
</dbReference>
<evidence type="ECO:0000313" key="5">
    <source>
        <dbReference type="Proteomes" id="UP000069632"/>
    </source>
</evidence>
<dbReference type="InterPro" id="IPR050107">
    <property type="entry name" value="ABC_carbohydrate_import_ATPase"/>
</dbReference>
<protein>
    <submittedName>
        <fullName evidence="4">Methionine import ATP-binding protein MetN</fullName>
        <ecNumber evidence="4">3.6.3.-</ecNumber>
    </submittedName>
</protein>
<organism evidence="4 5">
    <name type="scientific">Campylobacter geochelonis</name>
    <dbReference type="NCBI Taxonomy" id="1780362"/>
    <lineage>
        <taxon>Bacteria</taxon>
        <taxon>Pseudomonadati</taxon>
        <taxon>Campylobacterota</taxon>
        <taxon>Epsilonproteobacteria</taxon>
        <taxon>Campylobacterales</taxon>
        <taxon>Campylobacteraceae</taxon>
        <taxon>Campylobacter</taxon>
    </lineage>
</organism>
<dbReference type="EMBL" id="FIZP01000004">
    <property type="protein sequence ID" value="CZE47809.1"/>
    <property type="molecule type" value="Genomic_DNA"/>
</dbReference>
<evidence type="ECO:0000256" key="1">
    <source>
        <dbReference type="ARBA" id="ARBA00022741"/>
    </source>
</evidence>
<dbReference type="CDD" id="cd03216">
    <property type="entry name" value="ABC_Carb_Monos_I"/>
    <property type="match status" value="1"/>
</dbReference>
<sequence>MALDNIIKIKNAYKSFGKTEVLKGVDFSLKSGEIIALLGDNGAGKSTFIKCLCGYDKFDSVDGFEIDNKSINLAKFSLKQARNLGIEVVFQESTLGLSQEIYRNIFATRHITKFGLIDRKKEIEITEQILKEFLGFKGSGLNATSKALNLSGGEKQGLAIARAVYFNSKMLILDEPTTALGVNETSRVMGFIASLKEKNISVIIITHNLNHAYETCDKFVFLRDGVIKKELLKEQISNLDELYKAFYE</sequence>
<feature type="domain" description="ABC transporter" evidence="3">
    <location>
        <begin position="7"/>
        <end position="248"/>
    </location>
</feature>
<keyword evidence="2 4" id="KW-0067">ATP-binding</keyword>